<organism evidence="2 3">
    <name type="scientific">Virgibacillus kekensis</name>
    <dbReference type="NCBI Taxonomy" id="202261"/>
    <lineage>
        <taxon>Bacteria</taxon>
        <taxon>Bacillati</taxon>
        <taxon>Bacillota</taxon>
        <taxon>Bacilli</taxon>
        <taxon>Bacillales</taxon>
        <taxon>Bacillaceae</taxon>
        <taxon>Virgibacillus</taxon>
    </lineage>
</organism>
<evidence type="ECO:0000313" key="2">
    <source>
        <dbReference type="EMBL" id="MFC4557591.1"/>
    </source>
</evidence>
<dbReference type="RefSeq" id="WP_390293567.1">
    <property type="nucleotide sequence ID" value="NZ_JBHSFU010000004.1"/>
</dbReference>
<dbReference type="EMBL" id="JBHSFU010000004">
    <property type="protein sequence ID" value="MFC4557591.1"/>
    <property type="molecule type" value="Genomic_DNA"/>
</dbReference>
<feature type="domain" description="ATPase BadF/BadG/BcrA/BcrD type" evidence="1">
    <location>
        <begin position="5"/>
        <end position="296"/>
    </location>
</feature>
<comment type="caution">
    <text evidence="2">The sequence shown here is derived from an EMBL/GenBank/DDBJ whole genome shotgun (WGS) entry which is preliminary data.</text>
</comment>
<dbReference type="InterPro" id="IPR002731">
    <property type="entry name" value="ATPase_BadF"/>
</dbReference>
<keyword evidence="3" id="KW-1185">Reference proteome</keyword>
<dbReference type="InterPro" id="IPR052519">
    <property type="entry name" value="Euk-type_GlcNAc_Kinase"/>
</dbReference>
<dbReference type="PANTHER" id="PTHR43190:SF3">
    <property type="entry name" value="N-ACETYL-D-GLUCOSAMINE KINASE"/>
    <property type="match status" value="1"/>
</dbReference>
<gene>
    <name evidence="2" type="ORF">ACFO3D_05140</name>
</gene>
<dbReference type="Proteomes" id="UP001595989">
    <property type="component" value="Unassembled WGS sequence"/>
</dbReference>
<dbReference type="SUPFAM" id="SSF53067">
    <property type="entry name" value="Actin-like ATPase domain"/>
    <property type="match status" value="2"/>
</dbReference>
<protein>
    <submittedName>
        <fullName evidence="2">N-acetylglucosamine kinase</fullName>
    </submittedName>
</protein>
<accession>A0ABV9DFW7</accession>
<sequence length="322" mass="34635">MDHVIGIDGGGTKTSAVIADSDGRIIIKAIAGPTNPNVVPHDEVFETLSTLFNELKNQFAGTALNITTVFAGVSGAGNDTAKKALMEMISKLVDATVEVVVEADPINALYSGTYGQPGIVQISGTGSITYGINSESEHGRVGGWGYLFGDEGSGYDLGRQGVIAVLKAADGRGKKTILQENILEYFQVNNEFDLVQNIYTAPSPKSEISAISRMVLEAYRKEDKVAREIVADIVKEMGVSINTLHQKLFNEREKVKVVLCGGVFKDKDILPQLLKAELKEAEYLQLTAPEMSPVGGSVIGALLHQNKEKPREEVIQTIISTI</sequence>
<dbReference type="CDD" id="cd24007">
    <property type="entry name" value="ASKHA_NBD_eukNAGK-like"/>
    <property type="match status" value="1"/>
</dbReference>
<dbReference type="InterPro" id="IPR043129">
    <property type="entry name" value="ATPase_NBD"/>
</dbReference>
<keyword evidence="2" id="KW-0418">Kinase</keyword>
<proteinExistence type="predicted"/>
<evidence type="ECO:0000259" key="1">
    <source>
        <dbReference type="Pfam" id="PF01869"/>
    </source>
</evidence>
<keyword evidence="2" id="KW-0808">Transferase</keyword>
<dbReference type="Gene3D" id="3.30.420.40">
    <property type="match status" value="2"/>
</dbReference>
<dbReference type="Pfam" id="PF01869">
    <property type="entry name" value="BcrAD_BadFG"/>
    <property type="match status" value="1"/>
</dbReference>
<reference evidence="3" key="1">
    <citation type="journal article" date="2019" name="Int. J. Syst. Evol. Microbiol.">
        <title>The Global Catalogue of Microorganisms (GCM) 10K type strain sequencing project: providing services to taxonomists for standard genome sequencing and annotation.</title>
        <authorList>
            <consortium name="The Broad Institute Genomics Platform"/>
            <consortium name="The Broad Institute Genome Sequencing Center for Infectious Disease"/>
            <person name="Wu L."/>
            <person name="Ma J."/>
        </authorList>
    </citation>
    <scope>NUCLEOTIDE SEQUENCE [LARGE SCALE GENOMIC DNA]</scope>
    <source>
        <strain evidence="3">CGMCC 4.7426</strain>
    </source>
</reference>
<dbReference type="PANTHER" id="PTHR43190">
    <property type="entry name" value="N-ACETYL-D-GLUCOSAMINE KINASE"/>
    <property type="match status" value="1"/>
</dbReference>
<dbReference type="GO" id="GO:0016301">
    <property type="term" value="F:kinase activity"/>
    <property type="evidence" value="ECO:0007669"/>
    <property type="project" value="UniProtKB-KW"/>
</dbReference>
<name>A0ABV9DFW7_9BACI</name>
<evidence type="ECO:0000313" key="3">
    <source>
        <dbReference type="Proteomes" id="UP001595989"/>
    </source>
</evidence>